<evidence type="ECO:0000313" key="3">
    <source>
        <dbReference type="EMBL" id="PPI16317.1"/>
    </source>
</evidence>
<sequence length="159" mass="15988">MQFGKKTVAAAAVAVGIVAGPLLATTTAQAAEVTPHYSISVDGTHLKFDLTGATFVAKNGTYEVVGLDGKDYGALPATAVSKDGVTRALHYTANNSHEVIISASPHAGIAFTETDDYWHCAAKSGLTGGSASGVSGLFTGPFDPAVVVGGTAVGTIFCN</sequence>
<dbReference type="EMBL" id="PSWU01000004">
    <property type="protein sequence ID" value="PPI16317.1"/>
    <property type="molecule type" value="Genomic_DNA"/>
</dbReference>
<gene>
    <name evidence="3" type="ORF">C5C51_02630</name>
    <name evidence="2" type="ORF">VT73_03875</name>
</gene>
<dbReference type="KEGG" id="rtx:TI83_02850"/>
<reference evidence="2 4" key="1">
    <citation type="submission" date="2015-04" db="EMBL/GenBank/DDBJ databases">
        <title>Draft genome sequence of Rathayibacter toxicus strain FH-142 (AKA 70134 or CS 32), a Western Australian isolate.</title>
        <authorList>
            <consortium name="Consortium for Microbial Forensics and Genomics (microFORGE)"/>
            <person name="Knight B.M."/>
            <person name="Roberts D.P."/>
            <person name="Lin D."/>
            <person name="Hari K."/>
            <person name="Fletcher J."/>
            <person name="Melcher U."/>
            <person name="Blagden T."/>
            <person name="Luster D.G."/>
            <person name="Sechler A.J."/>
            <person name="Schneider W.L."/>
            <person name="Winegar R.A."/>
        </authorList>
    </citation>
    <scope>NUCLEOTIDE SEQUENCE [LARGE SCALE GENOMIC DNA]</scope>
    <source>
        <strain evidence="2 4">FH142</strain>
    </source>
</reference>
<dbReference type="Proteomes" id="UP000052979">
    <property type="component" value="Unassembled WGS sequence"/>
</dbReference>
<feature type="chain" id="PRO_5035988901" evidence="1">
    <location>
        <begin position="31"/>
        <end position="159"/>
    </location>
</feature>
<dbReference type="Proteomes" id="UP000237966">
    <property type="component" value="Unassembled WGS sequence"/>
</dbReference>
<evidence type="ECO:0000313" key="5">
    <source>
        <dbReference type="Proteomes" id="UP000237966"/>
    </source>
</evidence>
<protein>
    <submittedName>
        <fullName evidence="2">Uncharacterized protein</fullName>
    </submittedName>
</protein>
<dbReference type="AlphaFoldDB" id="A0A0C5BRA6"/>
<proteinExistence type="predicted"/>
<dbReference type="GeneID" id="93667795"/>
<keyword evidence="4" id="KW-1185">Reference proteome</keyword>
<dbReference type="PATRIC" id="fig|145458.7.peg.671"/>
<comment type="caution">
    <text evidence="2">The sequence shown here is derived from an EMBL/GenBank/DDBJ whole genome shotgun (WGS) entry which is preliminary data.</text>
</comment>
<dbReference type="KEGG" id="rtc:APU90_03620"/>
<accession>A0A0C5BRA6</accession>
<name>A0A0C5BRA6_9MICO</name>
<reference evidence="3 5" key="2">
    <citation type="submission" date="2018-02" db="EMBL/GenBank/DDBJ databases">
        <title>Bacteriophage NCPPB3778 and a type I-E CRISPR drive the evolution of the US Biological Select Agent, Rathayibacter toxicus.</title>
        <authorList>
            <person name="Davis E.W.II."/>
            <person name="Tabima J.F."/>
            <person name="Weisberg A.J."/>
            <person name="Lopes L.D."/>
            <person name="Wiseman M.S."/>
            <person name="Wiseman M.S."/>
            <person name="Pupko T."/>
            <person name="Belcher M.S."/>
            <person name="Sechler A.J."/>
            <person name="Tancos M.A."/>
            <person name="Schroeder B.K."/>
            <person name="Murray T.D."/>
            <person name="Luster D.G."/>
            <person name="Schneider W.L."/>
            <person name="Rogers E."/>
            <person name="Andreote F.D."/>
            <person name="Grunwald N.J."/>
            <person name="Putnam M.L."/>
            <person name="Chang J.H."/>
        </authorList>
    </citation>
    <scope>NUCLEOTIDE SEQUENCE [LARGE SCALE GENOMIC DNA]</scope>
    <source>
        <strain evidence="3 5">FH99</strain>
    </source>
</reference>
<dbReference type="RefSeq" id="WP_027692556.1">
    <property type="nucleotide sequence ID" value="NZ_CP010848.1"/>
</dbReference>
<keyword evidence="1" id="KW-0732">Signal</keyword>
<evidence type="ECO:0000313" key="2">
    <source>
        <dbReference type="EMBL" id="KKM46204.1"/>
    </source>
</evidence>
<feature type="signal peptide" evidence="1">
    <location>
        <begin position="1"/>
        <end position="30"/>
    </location>
</feature>
<organism evidence="2 4">
    <name type="scientific">Rathayibacter toxicus</name>
    <dbReference type="NCBI Taxonomy" id="145458"/>
    <lineage>
        <taxon>Bacteria</taxon>
        <taxon>Bacillati</taxon>
        <taxon>Actinomycetota</taxon>
        <taxon>Actinomycetes</taxon>
        <taxon>Micrococcales</taxon>
        <taxon>Microbacteriaceae</taxon>
        <taxon>Rathayibacter</taxon>
    </lineage>
</organism>
<dbReference type="EMBL" id="LBFI01000024">
    <property type="protein sequence ID" value="KKM46204.1"/>
    <property type="molecule type" value="Genomic_DNA"/>
</dbReference>
<evidence type="ECO:0000313" key="4">
    <source>
        <dbReference type="Proteomes" id="UP000052979"/>
    </source>
</evidence>
<evidence type="ECO:0000256" key="1">
    <source>
        <dbReference type="SAM" id="SignalP"/>
    </source>
</evidence>